<organism evidence="2">
    <name type="scientific">Perkinsus marinus (strain ATCC 50983 / TXsc)</name>
    <dbReference type="NCBI Taxonomy" id="423536"/>
    <lineage>
        <taxon>Eukaryota</taxon>
        <taxon>Sar</taxon>
        <taxon>Alveolata</taxon>
        <taxon>Perkinsozoa</taxon>
        <taxon>Perkinsea</taxon>
        <taxon>Perkinsida</taxon>
        <taxon>Perkinsidae</taxon>
        <taxon>Perkinsus</taxon>
    </lineage>
</organism>
<dbReference type="RefSeq" id="XP_002775972.1">
    <property type="nucleotide sequence ID" value="XM_002775926.1"/>
</dbReference>
<dbReference type="AlphaFoldDB" id="C5L655"/>
<feature type="non-terminal residue" evidence="1">
    <location>
        <position position="69"/>
    </location>
</feature>
<proteinExistence type="predicted"/>
<protein>
    <submittedName>
        <fullName evidence="1">Uncharacterized protein</fullName>
    </submittedName>
</protein>
<reference evidence="1 2" key="1">
    <citation type="submission" date="2008-07" db="EMBL/GenBank/DDBJ databases">
        <authorList>
            <person name="El-Sayed N."/>
            <person name="Caler E."/>
            <person name="Inman J."/>
            <person name="Amedeo P."/>
            <person name="Hass B."/>
            <person name="Wortman J."/>
        </authorList>
    </citation>
    <scope>NUCLEOTIDE SEQUENCE [LARGE SCALE GENOMIC DNA]</scope>
    <source>
        <strain evidence="2">ATCC 50983 / TXsc</strain>
    </source>
</reference>
<dbReference type="InParanoid" id="C5L655"/>
<feature type="non-terminal residue" evidence="1">
    <location>
        <position position="1"/>
    </location>
</feature>
<accession>C5L655</accession>
<evidence type="ECO:0000313" key="1">
    <source>
        <dbReference type="EMBL" id="EER07788.1"/>
    </source>
</evidence>
<evidence type="ECO:0000313" key="2">
    <source>
        <dbReference type="Proteomes" id="UP000007800"/>
    </source>
</evidence>
<sequence length="69" mass="7450">FFAALTPNTQFPGFVPPPRELEGRVVRRIRIGIDGTVKSIEDLTGRDDTRPADVAEAPAVTRTVTASVT</sequence>
<dbReference type="EMBL" id="GG679716">
    <property type="protein sequence ID" value="EER07788.1"/>
    <property type="molecule type" value="Genomic_DNA"/>
</dbReference>
<name>C5L655_PERM5</name>
<dbReference type="Proteomes" id="UP000007800">
    <property type="component" value="Unassembled WGS sequence"/>
</dbReference>
<gene>
    <name evidence="1" type="ORF">Pmar_PMAR021369</name>
</gene>
<keyword evidence="2" id="KW-1185">Reference proteome</keyword>
<dbReference type="GeneID" id="9042978"/>